<name>A0ABR0NGL8_GOSAR</name>
<reference evidence="1 2" key="1">
    <citation type="submission" date="2023-03" db="EMBL/GenBank/DDBJ databases">
        <title>WGS of Gossypium arboreum.</title>
        <authorList>
            <person name="Yu D."/>
        </authorList>
    </citation>
    <scope>NUCLEOTIDE SEQUENCE [LARGE SCALE GENOMIC DNA]</scope>
    <source>
        <tissue evidence="1">Leaf</tissue>
    </source>
</reference>
<evidence type="ECO:0000313" key="1">
    <source>
        <dbReference type="EMBL" id="KAK5794154.1"/>
    </source>
</evidence>
<comment type="caution">
    <text evidence="1">The sequence shown here is derived from an EMBL/GenBank/DDBJ whole genome shotgun (WGS) entry which is preliminary data.</text>
</comment>
<dbReference type="EMBL" id="JARKNE010000010">
    <property type="protein sequence ID" value="KAK5794154.1"/>
    <property type="molecule type" value="Genomic_DNA"/>
</dbReference>
<gene>
    <name evidence="1" type="ORF">PVK06_035361</name>
</gene>
<evidence type="ECO:0000313" key="2">
    <source>
        <dbReference type="Proteomes" id="UP001358586"/>
    </source>
</evidence>
<organism evidence="1 2">
    <name type="scientific">Gossypium arboreum</name>
    <name type="common">Tree cotton</name>
    <name type="synonym">Gossypium nanking</name>
    <dbReference type="NCBI Taxonomy" id="29729"/>
    <lineage>
        <taxon>Eukaryota</taxon>
        <taxon>Viridiplantae</taxon>
        <taxon>Streptophyta</taxon>
        <taxon>Embryophyta</taxon>
        <taxon>Tracheophyta</taxon>
        <taxon>Spermatophyta</taxon>
        <taxon>Magnoliopsida</taxon>
        <taxon>eudicotyledons</taxon>
        <taxon>Gunneridae</taxon>
        <taxon>Pentapetalae</taxon>
        <taxon>rosids</taxon>
        <taxon>malvids</taxon>
        <taxon>Malvales</taxon>
        <taxon>Malvaceae</taxon>
        <taxon>Malvoideae</taxon>
        <taxon>Gossypium</taxon>
    </lineage>
</organism>
<dbReference type="Proteomes" id="UP001358586">
    <property type="component" value="Chromosome 10"/>
</dbReference>
<sequence>MKGQRGYASYFGGNPDAGVDTLTQLVLGVFEKVFETMSDRTNELEMGSALGIKVDSESVVANFSIKRS</sequence>
<accession>A0ABR0NGL8</accession>
<proteinExistence type="predicted"/>
<protein>
    <submittedName>
        <fullName evidence="1">Uncharacterized protein</fullName>
    </submittedName>
</protein>
<keyword evidence="2" id="KW-1185">Reference proteome</keyword>